<dbReference type="Proteomes" id="UP000076858">
    <property type="component" value="Unassembled WGS sequence"/>
</dbReference>
<keyword evidence="3" id="KW-1185">Reference proteome</keyword>
<dbReference type="PANTHER" id="PTHR37162">
    <property type="entry name" value="HAT FAMILY DIMERISATION DOMAINCONTAINING PROTEIN-RELATED"/>
    <property type="match status" value="1"/>
</dbReference>
<dbReference type="AlphaFoldDB" id="A0A162QAN4"/>
<dbReference type="InterPro" id="IPR012337">
    <property type="entry name" value="RNaseH-like_sf"/>
</dbReference>
<dbReference type="PANTHER" id="PTHR37162:SF1">
    <property type="entry name" value="BED-TYPE DOMAIN-CONTAINING PROTEIN"/>
    <property type="match status" value="1"/>
</dbReference>
<evidence type="ECO:0000313" key="2">
    <source>
        <dbReference type="EMBL" id="KZS19518.1"/>
    </source>
</evidence>
<feature type="compositionally biased region" description="Basic and acidic residues" evidence="1">
    <location>
        <begin position="69"/>
        <end position="80"/>
    </location>
</feature>
<organism evidence="2 3">
    <name type="scientific">Daphnia magna</name>
    <dbReference type="NCBI Taxonomy" id="35525"/>
    <lineage>
        <taxon>Eukaryota</taxon>
        <taxon>Metazoa</taxon>
        <taxon>Ecdysozoa</taxon>
        <taxon>Arthropoda</taxon>
        <taxon>Crustacea</taxon>
        <taxon>Branchiopoda</taxon>
        <taxon>Diplostraca</taxon>
        <taxon>Cladocera</taxon>
        <taxon>Anomopoda</taxon>
        <taxon>Daphniidae</taxon>
        <taxon>Daphnia</taxon>
    </lineage>
</organism>
<proteinExistence type="predicted"/>
<protein>
    <submittedName>
        <fullName evidence="2">Uncharacterized protein</fullName>
    </submittedName>
</protein>
<reference evidence="2 3" key="1">
    <citation type="submission" date="2016-03" db="EMBL/GenBank/DDBJ databases">
        <title>EvidentialGene: Evidence-directed Construction of Genes on Genomes.</title>
        <authorList>
            <person name="Gilbert D.G."/>
            <person name="Choi J.-H."/>
            <person name="Mockaitis K."/>
            <person name="Colbourne J."/>
            <person name="Pfrender M."/>
        </authorList>
    </citation>
    <scope>NUCLEOTIDE SEQUENCE [LARGE SCALE GENOMIC DNA]</scope>
    <source>
        <strain evidence="2 3">Xinb3</strain>
        <tissue evidence="2">Complete organism</tissue>
    </source>
</reference>
<feature type="region of interest" description="Disordered" evidence="1">
    <location>
        <begin position="1"/>
        <end position="86"/>
    </location>
</feature>
<feature type="compositionally biased region" description="Polar residues" evidence="1">
    <location>
        <begin position="12"/>
        <end position="27"/>
    </location>
</feature>
<name>A0A162QAN4_9CRUS</name>
<dbReference type="SUPFAM" id="SSF53098">
    <property type="entry name" value="Ribonuclease H-like"/>
    <property type="match status" value="1"/>
</dbReference>
<feature type="compositionally biased region" description="Basic and acidic residues" evidence="1">
    <location>
        <begin position="1"/>
        <end position="11"/>
    </location>
</feature>
<sequence>MEILEALERQTDSMNTSEQSVPVTNRVNEYEEDQLGKTTYSNKLNQRNVIEPTVVDGPSDNPSTTLPSRKADEKKKDNKRSTSSSAYKPPFEEKCACYEYITNGKSEIKTHFETAKYKNSIELKANMSKETVQMVKYVANGSKERVAVMEMTYCCLLADRNVAISFIDALVPVEKKLHAKDEVTQHMHLGRTKATAIINDGFGMGIKLRLAATLRETFFSRIIYETTDVQVDSQLAVLIQYCDSETLTSAVHLLDMLVMDGATADCLSNAIIQQLNSLQIPLSRLIGFCSDTCNVMYGTPNRRCVAYTRTLAEVWLEDGHLMPFKSSSKLPHSILSPGQTRWLSLEQCVLRVLEQLPALILYFKEEYEDDQSKETSTIIKFLEPSLTSPFFLFLKYALRCLNEFNTLFQSEAPLLFSVRAEFEKHKKDFANNFMYKSYTRTRPARKIDPYLTNKYCTEDELYFGPDFS</sequence>
<accession>A0A162QAN4</accession>
<evidence type="ECO:0000256" key="1">
    <source>
        <dbReference type="SAM" id="MobiDB-lite"/>
    </source>
</evidence>
<dbReference type="EMBL" id="LRGB01000367">
    <property type="protein sequence ID" value="KZS19518.1"/>
    <property type="molecule type" value="Genomic_DNA"/>
</dbReference>
<gene>
    <name evidence="2" type="ORF">APZ42_014047</name>
</gene>
<dbReference type="OrthoDB" id="6379362at2759"/>
<evidence type="ECO:0000313" key="3">
    <source>
        <dbReference type="Proteomes" id="UP000076858"/>
    </source>
</evidence>
<comment type="caution">
    <text evidence="2">The sequence shown here is derived from an EMBL/GenBank/DDBJ whole genome shotgun (WGS) entry which is preliminary data.</text>
</comment>
<feature type="compositionally biased region" description="Polar residues" evidence="1">
    <location>
        <begin position="36"/>
        <end position="48"/>
    </location>
</feature>